<protein>
    <recommendedName>
        <fullName evidence="4">Bifunctional inhibitor/plant lipid transfer protein/seed storage helical domain-containing protein</fullName>
    </recommendedName>
</protein>
<name>A0A2H5QQ39_CITUN</name>
<dbReference type="PANTHER" id="PTHR33076">
    <property type="entry name" value="NON-SPECIFIC LIPID-TRANSFER PROTEIN 2-RELATED"/>
    <property type="match status" value="1"/>
</dbReference>
<feature type="non-terminal residue" evidence="2">
    <location>
        <position position="103"/>
    </location>
</feature>
<evidence type="ECO:0008006" key="4">
    <source>
        <dbReference type="Google" id="ProtNLM"/>
    </source>
</evidence>
<reference evidence="2 3" key="1">
    <citation type="journal article" date="2017" name="Front. Genet.">
        <title>Draft sequencing of the heterozygous diploid genome of Satsuma (Citrus unshiu Marc.) using a hybrid assembly approach.</title>
        <authorList>
            <person name="Shimizu T."/>
            <person name="Tanizawa Y."/>
            <person name="Mochizuki T."/>
            <person name="Nagasaki H."/>
            <person name="Yoshioka T."/>
            <person name="Toyoda A."/>
            <person name="Fujiyama A."/>
            <person name="Kaminuma E."/>
            <person name="Nakamura Y."/>
        </authorList>
    </citation>
    <scope>NUCLEOTIDE SEQUENCE [LARGE SCALE GENOMIC DNA]</scope>
    <source>
        <strain evidence="3">cv. Miyagawa wase</strain>
    </source>
</reference>
<dbReference type="InterPro" id="IPR036312">
    <property type="entry name" value="Bifun_inhib/LTP/seed_sf"/>
</dbReference>
<keyword evidence="3" id="KW-1185">Reference proteome</keyword>
<dbReference type="AlphaFoldDB" id="A0A2H5QQ39"/>
<dbReference type="Proteomes" id="UP000236630">
    <property type="component" value="Unassembled WGS sequence"/>
</dbReference>
<dbReference type="Gene3D" id="1.10.110.10">
    <property type="entry name" value="Plant lipid-transfer and hydrophobic proteins"/>
    <property type="match status" value="1"/>
</dbReference>
<dbReference type="InterPro" id="IPR000528">
    <property type="entry name" value="Plant_nsLTP"/>
</dbReference>
<dbReference type="PRINTS" id="PR00382">
    <property type="entry name" value="LIPIDTRNSFER"/>
</dbReference>
<evidence type="ECO:0000313" key="3">
    <source>
        <dbReference type="Proteomes" id="UP000236630"/>
    </source>
</evidence>
<dbReference type="SUPFAM" id="SSF47699">
    <property type="entry name" value="Bifunctional inhibitor/lipid-transfer protein/seed storage 2S albumin"/>
    <property type="match status" value="1"/>
</dbReference>
<evidence type="ECO:0000256" key="1">
    <source>
        <dbReference type="ARBA" id="ARBA00009748"/>
    </source>
</evidence>
<comment type="caution">
    <text evidence="2">The sequence shown here is derived from an EMBL/GenBank/DDBJ whole genome shotgun (WGS) entry which is preliminary data.</text>
</comment>
<comment type="similarity">
    <text evidence="1">Belongs to the plant LTP family.</text>
</comment>
<dbReference type="GO" id="GO:0008289">
    <property type="term" value="F:lipid binding"/>
    <property type="evidence" value="ECO:0007669"/>
    <property type="project" value="InterPro"/>
</dbReference>
<evidence type="ECO:0000313" key="2">
    <source>
        <dbReference type="EMBL" id="GAY66741.1"/>
    </source>
</evidence>
<organism evidence="2 3">
    <name type="scientific">Citrus unshiu</name>
    <name type="common">Satsuma mandarin</name>
    <name type="synonym">Citrus nobilis var. unshiu</name>
    <dbReference type="NCBI Taxonomy" id="55188"/>
    <lineage>
        <taxon>Eukaryota</taxon>
        <taxon>Viridiplantae</taxon>
        <taxon>Streptophyta</taxon>
        <taxon>Embryophyta</taxon>
        <taxon>Tracheophyta</taxon>
        <taxon>Spermatophyta</taxon>
        <taxon>Magnoliopsida</taxon>
        <taxon>eudicotyledons</taxon>
        <taxon>Gunneridae</taxon>
        <taxon>Pentapetalae</taxon>
        <taxon>rosids</taxon>
        <taxon>malvids</taxon>
        <taxon>Sapindales</taxon>
        <taxon>Rutaceae</taxon>
        <taxon>Aurantioideae</taxon>
        <taxon>Citrus</taxon>
    </lineage>
</organism>
<dbReference type="EMBL" id="BDQV01000613">
    <property type="protein sequence ID" value="GAY66741.1"/>
    <property type="molecule type" value="Genomic_DNA"/>
</dbReference>
<gene>
    <name evidence="2" type="ORF">CUMW_251240</name>
</gene>
<sequence length="103" mass="10998">MSIYNVRNGRMNQISKQCINHNYNGIASLATVLLLLSAATTAPLNAATAITCEQLTPCISYGVLGGAVQPACCEGIRALNAASKTTEDRRTQCNCVKEVESYE</sequence>
<dbReference type="GO" id="GO:0006869">
    <property type="term" value="P:lipid transport"/>
    <property type="evidence" value="ECO:0007669"/>
    <property type="project" value="InterPro"/>
</dbReference>
<proteinExistence type="inferred from homology"/>
<dbReference type="STRING" id="55188.A0A2H5QQ39"/>
<accession>A0A2H5QQ39</accession>